<keyword evidence="11" id="KW-1185">Reference proteome</keyword>
<comment type="similarity">
    <text evidence="8">Belongs to the PET100 family.</text>
</comment>
<evidence type="ECO:0000256" key="4">
    <source>
        <dbReference type="ARBA" id="ARBA00022946"/>
    </source>
</evidence>
<comment type="caution">
    <text evidence="10">The sequence shown here is derived from an EMBL/GenBank/DDBJ whole genome shotgun (WGS) entry which is preliminary data.</text>
</comment>
<sequence>MAIMTSCCCCLSTRTGSIGVGVICLVVSFCASVGLCFALINADEVTEQLTNSLDLYRTAVKQNMTIEKFKLVESVIGLDVFIENLRTILIVALVYYALYTFASLFMTYGSCTSLRALLLPWLVLEMVPFALQLTTIILLFVYGKDDPTCQERVSMGGWKLEVGKMALYMSFPVVMFYIFNQPQYFEAWTVKMRQELYPPLEQMHGKEIDEYIRKLHAKKEKELLKALAEEDEKMEAMGK</sequence>
<keyword evidence="6" id="KW-0496">Mitochondrion</keyword>
<evidence type="ECO:0000256" key="3">
    <source>
        <dbReference type="ARBA" id="ARBA00022692"/>
    </source>
</evidence>
<reference evidence="10" key="1">
    <citation type="submission" date="2023-11" db="EMBL/GenBank/DDBJ databases">
        <title>Genome assemblies of two species of porcelain crab, Petrolisthes cinctipes and Petrolisthes manimaculis (Anomura: Porcellanidae).</title>
        <authorList>
            <person name="Angst P."/>
        </authorList>
    </citation>
    <scope>NUCLEOTIDE SEQUENCE</scope>
    <source>
        <strain evidence="10">PB745_02</strain>
        <tissue evidence="10">Gill</tissue>
    </source>
</reference>
<keyword evidence="3 9" id="KW-0812">Transmembrane</keyword>
<dbReference type="EMBL" id="JAWZYT010001992">
    <property type="protein sequence ID" value="KAK4307546.1"/>
    <property type="molecule type" value="Genomic_DNA"/>
</dbReference>
<protein>
    <submittedName>
        <fullName evidence="10">Uncharacterized protein</fullName>
    </submittedName>
</protein>
<proteinExistence type="inferred from homology"/>
<evidence type="ECO:0000256" key="9">
    <source>
        <dbReference type="SAM" id="Phobius"/>
    </source>
</evidence>
<name>A0AAE1PG82_9EUCA</name>
<evidence type="ECO:0000256" key="5">
    <source>
        <dbReference type="ARBA" id="ARBA00022989"/>
    </source>
</evidence>
<keyword evidence="4" id="KW-0809">Transit peptide</keyword>
<dbReference type="PANTHER" id="PTHR33968:SF1">
    <property type="entry name" value="PROTEIN PET100 HOMOLOG, MITOCHONDRIAL"/>
    <property type="match status" value="1"/>
</dbReference>
<feature type="transmembrane region" description="Helical" evidence="9">
    <location>
        <begin position="162"/>
        <end position="179"/>
    </location>
</feature>
<evidence type="ECO:0000313" key="11">
    <source>
        <dbReference type="Proteomes" id="UP001292094"/>
    </source>
</evidence>
<evidence type="ECO:0000256" key="6">
    <source>
        <dbReference type="ARBA" id="ARBA00023128"/>
    </source>
</evidence>
<evidence type="ECO:0000256" key="1">
    <source>
        <dbReference type="ARBA" id="ARBA00004167"/>
    </source>
</evidence>
<dbReference type="GO" id="GO:0005743">
    <property type="term" value="C:mitochondrial inner membrane"/>
    <property type="evidence" value="ECO:0007669"/>
    <property type="project" value="TreeGrafter"/>
</dbReference>
<dbReference type="AlphaFoldDB" id="A0AAE1PG82"/>
<organism evidence="10 11">
    <name type="scientific">Petrolisthes manimaculis</name>
    <dbReference type="NCBI Taxonomy" id="1843537"/>
    <lineage>
        <taxon>Eukaryota</taxon>
        <taxon>Metazoa</taxon>
        <taxon>Ecdysozoa</taxon>
        <taxon>Arthropoda</taxon>
        <taxon>Crustacea</taxon>
        <taxon>Multicrustacea</taxon>
        <taxon>Malacostraca</taxon>
        <taxon>Eumalacostraca</taxon>
        <taxon>Eucarida</taxon>
        <taxon>Decapoda</taxon>
        <taxon>Pleocyemata</taxon>
        <taxon>Anomura</taxon>
        <taxon>Galatheoidea</taxon>
        <taxon>Porcellanidae</taxon>
        <taxon>Petrolisthes</taxon>
    </lineage>
</organism>
<feature type="transmembrane region" description="Helical" evidence="9">
    <location>
        <begin position="20"/>
        <end position="40"/>
    </location>
</feature>
<feature type="transmembrane region" description="Helical" evidence="9">
    <location>
        <begin position="118"/>
        <end position="142"/>
    </location>
</feature>
<dbReference type="GO" id="GO:0033617">
    <property type="term" value="P:mitochondrial respiratory chain complex IV assembly"/>
    <property type="evidence" value="ECO:0007669"/>
    <property type="project" value="InterPro"/>
</dbReference>
<feature type="transmembrane region" description="Helical" evidence="9">
    <location>
        <begin position="87"/>
        <end position="106"/>
    </location>
</feature>
<gene>
    <name evidence="10" type="ORF">Pmani_020692</name>
</gene>
<evidence type="ECO:0000256" key="8">
    <source>
        <dbReference type="ARBA" id="ARBA00038077"/>
    </source>
</evidence>
<keyword evidence="7 9" id="KW-0472">Membrane</keyword>
<dbReference type="PANTHER" id="PTHR33968">
    <property type="entry name" value="PROTEIN PET100 HOMOLOG, MITOCHONDRIAL"/>
    <property type="match status" value="1"/>
</dbReference>
<accession>A0AAE1PG82</accession>
<dbReference type="Pfam" id="PF09803">
    <property type="entry name" value="Pet100"/>
    <property type="match status" value="1"/>
</dbReference>
<dbReference type="Proteomes" id="UP001292094">
    <property type="component" value="Unassembled WGS sequence"/>
</dbReference>
<evidence type="ECO:0000256" key="2">
    <source>
        <dbReference type="ARBA" id="ARBA00004325"/>
    </source>
</evidence>
<dbReference type="InterPro" id="IPR018625">
    <property type="entry name" value="Pet100"/>
</dbReference>
<comment type="subcellular location">
    <subcellularLocation>
        <location evidence="1">Membrane</location>
        <topology evidence="1">Single-pass membrane protein</topology>
    </subcellularLocation>
    <subcellularLocation>
        <location evidence="2">Mitochondrion membrane</location>
    </subcellularLocation>
</comment>
<evidence type="ECO:0000256" key="7">
    <source>
        <dbReference type="ARBA" id="ARBA00023136"/>
    </source>
</evidence>
<dbReference type="GO" id="GO:0051082">
    <property type="term" value="F:unfolded protein binding"/>
    <property type="evidence" value="ECO:0007669"/>
    <property type="project" value="TreeGrafter"/>
</dbReference>
<keyword evidence="5 9" id="KW-1133">Transmembrane helix</keyword>
<evidence type="ECO:0000313" key="10">
    <source>
        <dbReference type="EMBL" id="KAK4307546.1"/>
    </source>
</evidence>